<evidence type="ECO:0000256" key="2">
    <source>
        <dbReference type="ARBA" id="ARBA00023125"/>
    </source>
</evidence>
<dbReference type="GO" id="GO:0000150">
    <property type="term" value="F:DNA strand exchange activity"/>
    <property type="evidence" value="ECO:0007669"/>
    <property type="project" value="InterPro"/>
</dbReference>
<evidence type="ECO:0000313" key="10">
    <source>
        <dbReference type="EMBL" id="GIH06638.1"/>
    </source>
</evidence>
<dbReference type="AlphaFoldDB" id="A0A8J3QBH7"/>
<evidence type="ECO:0000256" key="1">
    <source>
        <dbReference type="ARBA" id="ARBA00022908"/>
    </source>
</evidence>
<dbReference type="PROSITE" id="PS00397">
    <property type="entry name" value="RECOMBINASES_1"/>
    <property type="match status" value="1"/>
</dbReference>
<evidence type="ECO:0000256" key="6">
    <source>
        <dbReference type="SAM" id="Coils"/>
    </source>
</evidence>
<keyword evidence="3" id="KW-0233">DNA recombination</keyword>
<dbReference type="EMBL" id="BONY01000029">
    <property type="protein sequence ID" value="GIH06638.1"/>
    <property type="molecule type" value="Genomic_DNA"/>
</dbReference>
<evidence type="ECO:0000256" key="3">
    <source>
        <dbReference type="ARBA" id="ARBA00023172"/>
    </source>
</evidence>
<dbReference type="Pfam" id="PF13408">
    <property type="entry name" value="Zn_ribbon_recom"/>
    <property type="match status" value="1"/>
</dbReference>
<evidence type="ECO:0000259" key="9">
    <source>
        <dbReference type="PROSITE" id="PS51737"/>
    </source>
</evidence>
<keyword evidence="2" id="KW-0238">DNA-binding</keyword>
<dbReference type="InterPro" id="IPR006119">
    <property type="entry name" value="Resolv_N"/>
</dbReference>
<evidence type="ECO:0000256" key="4">
    <source>
        <dbReference type="PIRSR" id="PIRSR606118-50"/>
    </source>
</evidence>
<dbReference type="InterPro" id="IPR036162">
    <property type="entry name" value="Resolvase-like_N_sf"/>
</dbReference>
<evidence type="ECO:0000259" key="8">
    <source>
        <dbReference type="PROSITE" id="PS51736"/>
    </source>
</evidence>
<dbReference type="PROSITE" id="PS51736">
    <property type="entry name" value="RECOMBINASES_3"/>
    <property type="match status" value="1"/>
</dbReference>
<dbReference type="PANTHER" id="PTHR30461">
    <property type="entry name" value="DNA-INVERTASE FROM LAMBDOID PROPHAGE"/>
    <property type="match status" value="1"/>
</dbReference>
<feature type="domain" description="Resolvase/invertase-type recombinase catalytic" evidence="8">
    <location>
        <begin position="14"/>
        <end position="167"/>
    </location>
</feature>
<protein>
    <submittedName>
        <fullName evidence="10">Recombinase</fullName>
    </submittedName>
</protein>
<dbReference type="Gene3D" id="3.90.1750.20">
    <property type="entry name" value="Putative Large Serine Recombinase, Chain B, Domain 2"/>
    <property type="match status" value="1"/>
</dbReference>
<accession>A0A8J3QBH7</accession>
<organism evidence="10 11">
    <name type="scientific">Rhizocola hellebori</name>
    <dbReference type="NCBI Taxonomy" id="1392758"/>
    <lineage>
        <taxon>Bacteria</taxon>
        <taxon>Bacillati</taxon>
        <taxon>Actinomycetota</taxon>
        <taxon>Actinomycetes</taxon>
        <taxon>Micromonosporales</taxon>
        <taxon>Micromonosporaceae</taxon>
        <taxon>Rhizocola</taxon>
    </lineage>
</organism>
<feature type="coiled-coil region" evidence="6">
    <location>
        <begin position="365"/>
        <end position="408"/>
    </location>
</feature>
<dbReference type="InterPro" id="IPR025827">
    <property type="entry name" value="Zn_ribbon_recom_dom"/>
</dbReference>
<sequence length="583" mass="65421">MQTPTLTESYPSKRAVIYLRVSTAKQADKDNDPDGYSLPAQREACERKAEALDAEVVEIFIDRGESAKTIDRREFQRMLAFIKGHGDIDYVILDKVDRFARNRRDDANLQFELRSYGAQLVSVKENIDETPGGQLLHAVMAGIAEFYSRNLATEALKGMTQKAKVGGTPGRAPVGYLNTRENIEGREVRTIAIDPNRAPHIVWAFEAYATGNWTIRTLANELAARGLCARPQGRRAPMPMSLSLVNLMLRNRYYIGRVTFKGIEYEGRHAAIISKALFERVQEVLAMNQAGEKQRVHRHYLRSTIHCGECGSRLCITNARGQYFYFFCVGRHQRRTTCQLPYLPAAEVEQAIERYYTTIRVPEGLQEQIREALRAELDRQRLQAEPEIARAAGRVTELEQERKRLARGVVTGSIPEDLATEEQARITKELTHAKRTLTASQVIFEKIEETLNRALALIGRCDEVYRQGGPEVRRLFNRFFFEKLLISVEDDSPVVSGAMLNEPWGTLLTFAAVASSSQNENPGQDPWVRGSKDDSLVPPAGFEPAPPPPEGGALSPELRGLSDRQRLPGGKPDLETVSSWPIG</sequence>
<gene>
    <name evidence="10" type="ORF">Rhe02_47050</name>
</gene>
<dbReference type="InterPro" id="IPR011109">
    <property type="entry name" value="DNA_bind_recombinase_dom"/>
</dbReference>
<dbReference type="GO" id="GO:0015074">
    <property type="term" value="P:DNA integration"/>
    <property type="evidence" value="ECO:0007669"/>
    <property type="project" value="UniProtKB-KW"/>
</dbReference>
<comment type="caution">
    <text evidence="10">The sequence shown here is derived from an EMBL/GenBank/DDBJ whole genome shotgun (WGS) entry which is preliminary data.</text>
</comment>
<keyword evidence="6" id="KW-0175">Coiled coil</keyword>
<reference evidence="10" key="1">
    <citation type="submission" date="2021-01" db="EMBL/GenBank/DDBJ databases">
        <title>Whole genome shotgun sequence of Rhizocola hellebori NBRC 109834.</title>
        <authorList>
            <person name="Komaki H."/>
            <person name="Tamura T."/>
        </authorList>
    </citation>
    <scope>NUCLEOTIDE SEQUENCE</scope>
    <source>
        <strain evidence="10">NBRC 109834</strain>
    </source>
</reference>
<dbReference type="PANTHER" id="PTHR30461:SF23">
    <property type="entry name" value="DNA RECOMBINASE-RELATED"/>
    <property type="match status" value="1"/>
</dbReference>
<evidence type="ECO:0000313" key="11">
    <source>
        <dbReference type="Proteomes" id="UP000612899"/>
    </source>
</evidence>
<keyword evidence="1" id="KW-0229">DNA integration</keyword>
<dbReference type="InterPro" id="IPR038109">
    <property type="entry name" value="DNA_bind_recomb_sf"/>
</dbReference>
<name>A0A8J3QBH7_9ACTN</name>
<dbReference type="InterPro" id="IPR050639">
    <property type="entry name" value="SSR_resolvase"/>
</dbReference>
<feature type="region of interest" description="Disordered" evidence="7">
    <location>
        <begin position="515"/>
        <end position="583"/>
    </location>
</feature>
<dbReference type="SMART" id="SM00857">
    <property type="entry name" value="Resolvase"/>
    <property type="match status" value="1"/>
</dbReference>
<dbReference type="SUPFAM" id="SSF53041">
    <property type="entry name" value="Resolvase-like"/>
    <property type="match status" value="1"/>
</dbReference>
<dbReference type="Gene3D" id="3.40.50.1390">
    <property type="entry name" value="Resolvase, N-terminal catalytic domain"/>
    <property type="match status" value="1"/>
</dbReference>
<dbReference type="CDD" id="cd00338">
    <property type="entry name" value="Ser_Recombinase"/>
    <property type="match status" value="1"/>
</dbReference>
<dbReference type="Pfam" id="PF00239">
    <property type="entry name" value="Resolvase"/>
    <property type="match status" value="1"/>
</dbReference>
<dbReference type="GO" id="GO:0003677">
    <property type="term" value="F:DNA binding"/>
    <property type="evidence" value="ECO:0007669"/>
    <property type="project" value="UniProtKB-KW"/>
</dbReference>
<dbReference type="InterPro" id="IPR006118">
    <property type="entry name" value="Recombinase_CS"/>
</dbReference>
<proteinExistence type="predicted"/>
<keyword evidence="11" id="KW-1185">Reference proteome</keyword>
<dbReference type="Pfam" id="PF07508">
    <property type="entry name" value="Recombinase"/>
    <property type="match status" value="1"/>
</dbReference>
<feature type="domain" description="Recombinase" evidence="9">
    <location>
        <begin position="173"/>
        <end position="291"/>
    </location>
</feature>
<evidence type="ECO:0000256" key="7">
    <source>
        <dbReference type="SAM" id="MobiDB-lite"/>
    </source>
</evidence>
<evidence type="ECO:0000256" key="5">
    <source>
        <dbReference type="PROSITE-ProRule" id="PRU10137"/>
    </source>
</evidence>
<dbReference type="Proteomes" id="UP000612899">
    <property type="component" value="Unassembled WGS sequence"/>
</dbReference>
<dbReference type="PROSITE" id="PS51737">
    <property type="entry name" value="RECOMBINASE_DNA_BIND"/>
    <property type="match status" value="1"/>
</dbReference>
<feature type="active site" description="O-(5'-phospho-DNA)-serine intermediate" evidence="4 5">
    <location>
        <position position="22"/>
    </location>
</feature>